<dbReference type="Proteomes" id="UP000321513">
    <property type="component" value="Unassembled WGS sequence"/>
</dbReference>
<dbReference type="RefSeq" id="WP_147202629.1">
    <property type="nucleotide sequence ID" value="NZ_BJYT01000002.1"/>
</dbReference>
<evidence type="ECO:0000313" key="2">
    <source>
        <dbReference type="EMBL" id="GEO08575.1"/>
    </source>
</evidence>
<feature type="compositionally biased region" description="Polar residues" evidence="1">
    <location>
        <begin position="32"/>
        <end position="46"/>
    </location>
</feature>
<dbReference type="OrthoDB" id="9929581at2"/>
<organism evidence="2 3">
    <name type="scientific">Segetibacter aerophilus</name>
    <dbReference type="NCBI Taxonomy" id="670293"/>
    <lineage>
        <taxon>Bacteria</taxon>
        <taxon>Pseudomonadati</taxon>
        <taxon>Bacteroidota</taxon>
        <taxon>Chitinophagia</taxon>
        <taxon>Chitinophagales</taxon>
        <taxon>Chitinophagaceae</taxon>
        <taxon>Segetibacter</taxon>
    </lineage>
</organism>
<reference evidence="2 3" key="1">
    <citation type="submission" date="2019-07" db="EMBL/GenBank/DDBJ databases">
        <title>Whole genome shotgun sequence of Segetibacter aerophilus NBRC 106135.</title>
        <authorList>
            <person name="Hosoyama A."/>
            <person name="Uohara A."/>
            <person name="Ohji S."/>
            <person name="Ichikawa N."/>
        </authorList>
    </citation>
    <scope>NUCLEOTIDE SEQUENCE [LARGE SCALE GENOMIC DNA]</scope>
    <source>
        <strain evidence="2 3">NBRC 106135</strain>
    </source>
</reference>
<proteinExistence type="predicted"/>
<dbReference type="AlphaFoldDB" id="A0A512B9E4"/>
<protein>
    <submittedName>
        <fullName evidence="2">Uncharacterized protein</fullName>
    </submittedName>
</protein>
<evidence type="ECO:0000313" key="3">
    <source>
        <dbReference type="Proteomes" id="UP000321513"/>
    </source>
</evidence>
<name>A0A512B9E4_9BACT</name>
<sequence length="80" mass="8729">MLDKLGDKLNNYPFDDAAEKVIFVESKKINMSLPTNNKKSETQGNKNLKEQGKGSKFIKSSAKPAAVTKKVRSTGANRGS</sequence>
<gene>
    <name evidence="2" type="ORF">SAE01_10710</name>
</gene>
<feature type="region of interest" description="Disordered" evidence="1">
    <location>
        <begin position="31"/>
        <end position="80"/>
    </location>
</feature>
<dbReference type="EMBL" id="BJYT01000002">
    <property type="protein sequence ID" value="GEO08575.1"/>
    <property type="molecule type" value="Genomic_DNA"/>
</dbReference>
<accession>A0A512B9E4</accession>
<evidence type="ECO:0000256" key="1">
    <source>
        <dbReference type="SAM" id="MobiDB-lite"/>
    </source>
</evidence>
<comment type="caution">
    <text evidence="2">The sequence shown here is derived from an EMBL/GenBank/DDBJ whole genome shotgun (WGS) entry which is preliminary data.</text>
</comment>
<keyword evidence="3" id="KW-1185">Reference proteome</keyword>